<evidence type="ECO:0000256" key="5">
    <source>
        <dbReference type="ARBA" id="ARBA00022692"/>
    </source>
</evidence>
<feature type="transmembrane region" description="Helical" evidence="9">
    <location>
        <begin position="315"/>
        <end position="338"/>
    </location>
</feature>
<feature type="transmembrane region" description="Helical" evidence="9">
    <location>
        <begin position="429"/>
        <end position="448"/>
    </location>
</feature>
<feature type="transmembrane region" description="Helical" evidence="9">
    <location>
        <begin position="113"/>
        <end position="140"/>
    </location>
</feature>
<sequence>MKIIRKPSILLAAVPLVILIIAAIGAIFFWDVAMFIPLIIGIFTTGLVAKYLGYEWREIEEAMTEGISRALPAVYILIITGTIIGSWIASGIIPTIIYYGFSIIDPAYFVPMVAFFTALLAMVIGSITSLGTIGLAFMAIGQGMGFPLPLVAGAVISGAFFGDKLSPLSDTTNVASAIVNVPLYTHVKHMLWDTLPAFIIALILYWFVGNQYVGNVATPEEVNIILGGLEENFTIHSGLLTVPLITIVMMIKRVPAVPALVITSILASVCAVIFQGSTVSAILNAMTGGFVIDSGIQSIDALLNTGGILSMLRPIGMLMIATALGGLLERTYIFQVFVDYVIDLSKTTGSLISSTLLLTFVVGLSSGAQYLALILPARSFLKTFKQRNLHPKNLSRCVEATGTVGINLVPWSVPVILSSVILGVSPYQFIPFVFFAILVPVINVIYGFTGFTIAKLESSSGDDEVRSSRSVSS</sequence>
<evidence type="ECO:0000256" key="7">
    <source>
        <dbReference type="ARBA" id="ARBA00023136"/>
    </source>
</evidence>
<keyword evidence="7 9" id="KW-0472">Membrane</keyword>
<evidence type="ECO:0000256" key="1">
    <source>
        <dbReference type="ARBA" id="ARBA00004651"/>
    </source>
</evidence>
<feature type="transmembrane region" description="Helical" evidence="9">
    <location>
        <begin position="35"/>
        <end position="53"/>
    </location>
</feature>
<dbReference type="Proteomes" id="UP000831880">
    <property type="component" value="Chromosome"/>
</dbReference>
<feature type="transmembrane region" description="Helical" evidence="9">
    <location>
        <begin position="9"/>
        <end position="29"/>
    </location>
</feature>
<feature type="transmembrane region" description="Helical" evidence="9">
    <location>
        <begin position="350"/>
        <end position="376"/>
    </location>
</feature>
<keyword evidence="3" id="KW-0050">Antiport</keyword>
<feature type="transmembrane region" description="Helical" evidence="9">
    <location>
        <begin position="195"/>
        <end position="213"/>
    </location>
</feature>
<gene>
    <name evidence="11" type="primary">nhaC</name>
    <name evidence="11" type="ORF">MUO14_07425</name>
</gene>
<dbReference type="InterPro" id="IPR018461">
    <property type="entry name" value="Na/H_Antiport_NhaC-like_C"/>
</dbReference>
<feature type="transmembrane region" description="Helical" evidence="9">
    <location>
        <begin position="256"/>
        <end position="275"/>
    </location>
</feature>
<keyword evidence="2" id="KW-0813">Transport</keyword>
<feature type="transmembrane region" description="Helical" evidence="9">
    <location>
        <begin position="397"/>
        <end position="417"/>
    </location>
</feature>
<evidence type="ECO:0000256" key="2">
    <source>
        <dbReference type="ARBA" id="ARBA00022448"/>
    </source>
</evidence>
<dbReference type="RefSeq" id="WP_244754609.1">
    <property type="nucleotide sequence ID" value="NZ_CP095074.1"/>
</dbReference>
<evidence type="ECO:0000256" key="4">
    <source>
        <dbReference type="ARBA" id="ARBA00022475"/>
    </source>
</evidence>
<keyword evidence="6 9" id="KW-1133">Transmembrane helix</keyword>
<feature type="transmembrane region" description="Helical" evidence="9">
    <location>
        <begin position="74"/>
        <end position="101"/>
    </location>
</feature>
<keyword evidence="12" id="KW-1185">Reference proteome</keyword>
<proteinExistence type="inferred from homology"/>
<name>A0ABY4H3Q7_9BACI</name>
<evidence type="ECO:0000313" key="12">
    <source>
        <dbReference type="Proteomes" id="UP000831880"/>
    </source>
</evidence>
<organism evidence="11 12">
    <name type="scientific">Halobacillus shinanisalinarum</name>
    <dbReference type="NCBI Taxonomy" id="2932258"/>
    <lineage>
        <taxon>Bacteria</taxon>
        <taxon>Bacillati</taxon>
        <taxon>Bacillota</taxon>
        <taxon>Bacilli</taxon>
        <taxon>Bacillales</taxon>
        <taxon>Bacillaceae</taxon>
        <taxon>Halobacillus</taxon>
    </lineage>
</organism>
<feature type="domain" description="Na+/H+ antiporter NhaC-like C-terminal" evidence="10">
    <location>
        <begin position="158"/>
        <end position="451"/>
    </location>
</feature>
<keyword evidence="4" id="KW-1003">Cell membrane</keyword>
<dbReference type="PANTHER" id="PTHR33451:SF3">
    <property type="entry name" value="MALATE-2H(+)_NA(+)-LACTATE ANTIPORTER"/>
    <property type="match status" value="1"/>
</dbReference>
<evidence type="ECO:0000256" key="6">
    <source>
        <dbReference type="ARBA" id="ARBA00022989"/>
    </source>
</evidence>
<accession>A0ABY4H3Q7</accession>
<dbReference type="PANTHER" id="PTHR33451">
    <property type="entry name" value="MALATE-2H(+)/NA(+)-LACTATE ANTIPORTER"/>
    <property type="match status" value="1"/>
</dbReference>
<dbReference type="EMBL" id="CP095074">
    <property type="protein sequence ID" value="UOQ94755.1"/>
    <property type="molecule type" value="Genomic_DNA"/>
</dbReference>
<evidence type="ECO:0000313" key="11">
    <source>
        <dbReference type="EMBL" id="UOQ94755.1"/>
    </source>
</evidence>
<dbReference type="InterPro" id="IPR004770">
    <property type="entry name" value="Na/H_antiport_NhaC"/>
</dbReference>
<comment type="subcellular location">
    <subcellularLocation>
        <location evidence="1">Cell membrane</location>
        <topology evidence="1">Multi-pass membrane protein</topology>
    </subcellularLocation>
</comment>
<comment type="similarity">
    <text evidence="8">Belongs to the NhaC Na(+)/H(+) (TC 2.A.35) antiporter family.</text>
</comment>
<dbReference type="NCBIfam" id="TIGR00931">
    <property type="entry name" value="antiport_nhaC"/>
    <property type="match status" value="1"/>
</dbReference>
<keyword evidence="5 9" id="KW-0812">Transmembrane</keyword>
<evidence type="ECO:0000256" key="3">
    <source>
        <dbReference type="ARBA" id="ARBA00022449"/>
    </source>
</evidence>
<reference evidence="11 12" key="1">
    <citation type="submission" date="2022-04" db="EMBL/GenBank/DDBJ databases">
        <title>Halobacillus sp. isolated from saltern.</title>
        <authorList>
            <person name="Won M."/>
            <person name="Lee C.-M."/>
            <person name="Woen H.-Y."/>
            <person name="Kwon S.-W."/>
        </authorList>
    </citation>
    <scope>NUCLEOTIDE SEQUENCE [LARGE SCALE GENOMIC DNA]</scope>
    <source>
        <strain evidence="11 12">SSTM10-2</strain>
    </source>
</reference>
<evidence type="ECO:0000256" key="8">
    <source>
        <dbReference type="ARBA" id="ARBA00038435"/>
    </source>
</evidence>
<dbReference type="Pfam" id="PF03553">
    <property type="entry name" value="Na_H_antiporter"/>
    <property type="match status" value="1"/>
</dbReference>
<evidence type="ECO:0000256" key="9">
    <source>
        <dbReference type="SAM" id="Phobius"/>
    </source>
</evidence>
<protein>
    <submittedName>
        <fullName evidence="11">Na+/H+ antiporter NhaC</fullName>
    </submittedName>
</protein>
<evidence type="ECO:0000259" key="10">
    <source>
        <dbReference type="Pfam" id="PF03553"/>
    </source>
</evidence>
<dbReference type="InterPro" id="IPR052180">
    <property type="entry name" value="NhaC_Na-H+_Antiporter"/>
</dbReference>